<accession>A0ABQ4QWD4</accession>
<name>A0ABQ4QWD4_9HYPH</name>
<dbReference type="EMBL" id="BPQH01000004">
    <property type="protein sequence ID" value="GJD49045.1"/>
    <property type="molecule type" value="Genomic_DNA"/>
</dbReference>
<protein>
    <recommendedName>
        <fullName evidence="3">SlyX family protein</fullName>
    </recommendedName>
</protein>
<proteinExistence type="predicted"/>
<evidence type="ECO:0008006" key="3">
    <source>
        <dbReference type="Google" id="ProtNLM"/>
    </source>
</evidence>
<comment type="caution">
    <text evidence="1">The sequence shown here is derived from an EMBL/GenBank/DDBJ whole genome shotgun (WGS) entry which is preliminary data.</text>
</comment>
<gene>
    <name evidence="1" type="ORF">OPKNFCMD_1774</name>
</gene>
<organism evidence="1 2">
    <name type="scientific">Methylobacterium crusticola</name>
    <dbReference type="NCBI Taxonomy" id="1697972"/>
    <lineage>
        <taxon>Bacteria</taxon>
        <taxon>Pseudomonadati</taxon>
        <taxon>Pseudomonadota</taxon>
        <taxon>Alphaproteobacteria</taxon>
        <taxon>Hyphomicrobiales</taxon>
        <taxon>Methylobacteriaceae</taxon>
        <taxon>Methylobacterium</taxon>
    </lineage>
</organism>
<sequence>MATDTLSQQVHQALSQTSAEAKQEALIGVLVKAVQQIDALQTRVAELETRLGGISGGYPEAERGPALRS</sequence>
<evidence type="ECO:0000313" key="1">
    <source>
        <dbReference type="EMBL" id="GJD49045.1"/>
    </source>
</evidence>
<evidence type="ECO:0000313" key="2">
    <source>
        <dbReference type="Proteomes" id="UP001055167"/>
    </source>
</evidence>
<reference evidence="1" key="1">
    <citation type="journal article" date="2021" name="Front. Microbiol.">
        <title>Comprehensive Comparative Genomics and Phenotyping of Methylobacterium Species.</title>
        <authorList>
            <person name="Alessa O."/>
            <person name="Ogura Y."/>
            <person name="Fujitani Y."/>
            <person name="Takami H."/>
            <person name="Hayashi T."/>
            <person name="Sahin N."/>
            <person name="Tani A."/>
        </authorList>
    </citation>
    <scope>NUCLEOTIDE SEQUENCE</scope>
    <source>
        <strain evidence="1">KCTC 52305</strain>
    </source>
</reference>
<dbReference type="RefSeq" id="WP_128561036.1">
    <property type="nucleotide sequence ID" value="NZ_BPQH01000004.1"/>
</dbReference>
<dbReference type="Proteomes" id="UP001055167">
    <property type="component" value="Unassembled WGS sequence"/>
</dbReference>
<reference evidence="1" key="2">
    <citation type="submission" date="2021-08" db="EMBL/GenBank/DDBJ databases">
        <authorList>
            <person name="Tani A."/>
            <person name="Ola A."/>
            <person name="Ogura Y."/>
            <person name="Katsura K."/>
            <person name="Hayashi T."/>
        </authorList>
    </citation>
    <scope>NUCLEOTIDE SEQUENCE</scope>
    <source>
        <strain evidence="1">KCTC 52305</strain>
    </source>
</reference>
<keyword evidence="2" id="KW-1185">Reference proteome</keyword>